<proteinExistence type="predicted"/>
<evidence type="ECO:0000313" key="2">
    <source>
        <dbReference type="Proteomes" id="UP001221757"/>
    </source>
</evidence>
<reference evidence="1" key="1">
    <citation type="submission" date="2023-03" db="EMBL/GenBank/DDBJ databases">
        <title>Massive genome expansion in bonnet fungi (Mycena s.s.) driven by repeated elements and novel gene families across ecological guilds.</title>
        <authorList>
            <consortium name="Lawrence Berkeley National Laboratory"/>
            <person name="Harder C.B."/>
            <person name="Miyauchi S."/>
            <person name="Viragh M."/>
            <person name="Kuo A."/>
            <person name="Thoen E."/>
            <person name="Andreopoulos B."/>
            <person name="Lu D."/>
            <person name="Skrede I."/>
            <person name="Drula E."/>
            <person name="Henrissat B."/>
            <person name="Morin E."/>
            <person name="Kohler A."/>
            <person name="Barry K."/>
            <person name="LaButti K."/>
            <person name="Morin E."/>
            <person name="Salamov A."/>
            <person name="Lipzen A."/>
            <person name="Mereny Z."/>
            <person name="Hegedus B."/>
            <person name="Baldrian P."/>
            <person name="Stursova M."/>
            <person name="Weitz H."/>
            <person name="Taylor A."/>
            <person name="Grigoriev I.V."/>
            <person name="Nagy L.G."/>
            <person name="Martin F."/>
            <person name="Kauserud H."/>
        </authorList>
    </citation>
    <scope>NUCLEOTIDE SEQUENCE</scope>
    <source>
        <strain evidence="1">CBHHK067</strain>
    </source>
</reference>
<dbReference type="Gene3D" id="2.70.98.70">
    <property type="match status" value="1"/>
</dbReference>
<dbReference type="PANTHER" id="PTHR38045:SF1">
    <property type="entry name" value="HEPARINASE II_III-LIKE PROTEIN"/>
    <property type="match status" value="1"/>
</dbReference>
<dbReference type="EMBL" id="JARKIE010000001">
    <property type="protein sequence ID" value="KAJ7710598.1"/>
    <property type="molecule type" value="Genomic_DNA"/>
</dbReference>
<dbReference type="AlphaFoldDB" id="A0AAD7MCE8"/>
<comment type="caution">
    <text evidence="1">The sequence shown here is derived from an EMBL/GenBank/DDBJ whole genome shotgun (WGS) entry which is preliminary data.</text>
</comment>
<dbReference type="InterPro" id="IPR008929">
    <property type="entry name" value="Chondroitin_lyas"/>
</dbReference>
<accession>A0AAD7MCE8</accession>
<dbReference type="Proteomes" id="UP001221757">
    <property type="component" value="Unassembled WGS sequence"/>
</dbReference>
<name>A0AAD7MCE8_MYCRO</name>
<organism evidence="1 2">
    <name type="scientific">Mycena rosella</name>
    <name type="common">Pink bonnet</name>
    <name type="synonym">Agaricus rosellus</name>
    <dbReference type="NCBI Taxonomy" id="1033263"/>
    <lineage>
        <taxon>Eukaryota</taxon>
        <taxon>Fungi</taxon>
        <taxon>Dikarya</taxon>
        <taxon>Basidiomycota</taxon>
        <taxon>Agaricomycotina</taxon>
        <taxon>Agaricomycetes</taxon>
        <taxon>Agaricomycetidae</taxon>
        <taxon>Agaricales</taxon>
        <taxon>Marasmiineae</taxon>
        <taxon>Mycenaceae</taxon>
        <taxon>Mycena</taxon>
    </lineage>
</organism>
<dbReference type="SUPFAM" id="SSF48230">
    <property type="entry name" value="Chondroitin AC/alginate lyase"/>
    <property type="match status" value="1"/>
</dbReference>
<dbReference type="Gene3D" id="1.50.10.100">
    <property type="entry name" value="Chondroitin AC/alginate lyase"/>
    <property type="match status" value="1"/>
</dbReference>
<dbReference type="PANTHER" id="PTHR38045">
    <property type="entry name" value="CHROMOSOME 1, WHOLE GENOME SHOTGUN SEQUENCE"/>
    <property type="match status" value="1"/>
</dbReference>
<gene>
    <name evidence="1" type="ORF">B0H17DRAFT_1165387</name>
</gene>
<protein>
    <recommendedName>
        <fullName evidence="3">Heparinase II/III family protein</fullName>
    </recommendedName>
</protein>
<keyword evidence="2" id="KW-1185">Reference proteome</keyword>
<sequence length="578" mass="64078">MSASYENLNIQNHNSYSTSHYRCIIMIQATGLRAESEQFGIPILVLVIAAAVLGDVLASHKKSSSVTASGSATEQTFSSPTFVTSTDSKISWLADSFQPSSPDVLSMRRDRLRLIAPAYKWAALPTLIANDPYLQGWNATIFKNVTDYKAAPPGVYFMDVINASGILDNTRQIKQRIKVDRTWEENAAGNGTTVFGPEEDRWNTAHFLDTAELSAAYAIAYNWLYDIQMISTLLKYGLQPGVTQFNTDAGWWRNNITGNWNCVCNSGLTMASFAIFGDDTSGVVQQLFQLTADNAWDNCVQAVSTNGLWGETTNYWYLGTTGHAEMAVSLLSATGSHYGLLDNNTNFFKTGDFHMYITCATSLFNYMFWDGKPLDHFFDNFVNQFHQTHNDLDVGDFVLDALGTRWAGKLGSADYLAADYFTSGVQDAGRWKYYRKMTEGQNTILINQLTRTSFFVTFSDEITASQGVMWRMHTHATIVADGTSVTLTLDGQTMKVTILNPPDGAAFSTSAAERFDSDPEPLEADQENPGVTVLIINLPSGTYNLQVLFNPQWPGEVNYPTPPSVPLDQWTLRSHDST</sequence>
<evidence type="ECO:0000313" key="1">
    <source>
        <dbReference type="EMBL" id="KAJ7710598.1"/>
    </source>
</evidence>
<evidence type="ECO:0008006" key="3">
    <source>
        <dbReference type="Google" id="ProtNLM"/>
    </source>
</evidence>